<keyword evidence="3" id="KW-1185">Reference proteome</keyword>
<comment type="caution">
    <text evidence="2">The sequence shown here is derived from an EMBL/GenBank/DDBJ whole genome shotgun (WGS) entry which is preliminary data.</text>
</comment>
<dbReference type="AlphaFoldDB" id="A0A4R0RQ62"/>
<dbReference type="Proteomes" id="UP000292702">
    <property type="component" value="Unassembled WGS sequence"/>
</dbReference>
<evidence type="ECO:0000313" key="3">
    <source>
        <dbReference type="Proteomes" id="UP000292702"/>
    </source>
</evidence>
<organism evidence="2 3">
    <name type="scientific">Steccherinum ochraceum</name>
    <dbReference type="NCBI Taxonomy" id="92696"/>
    <lineage>
        <taxon>Eukaryota</taxon>
        <taxon>Fungi</taxon>
        <taxon>Dikarya</taxon>
        <taxon>Basidiomycota</taxon>
        <taxon>Agaricomycotina</taxon>
        <taxon>Agaricomycetes</taxon>
        <taxon>Polyporales</taxon>
        <taxon>Steccherinaceae</taxon>
        <taxon>Steccherinum</taxon>
    </lineage>
</organism>
<evidence type="ECO:0000256" key="1">
    <source>
        <dbReference type="SAM" id="MobiDB-lite"/>
    </source>
</evidence>
<feature type="region of interest" description="Disordered" evidence="1">
    <location>
        <begin position="30"/>
        <end position="113"/>
    </location>
</feature>
<sequence>MVTRDHNLVVRDVLQAIYARERARLDDRELETAHLPVKRTPETTGPPAAGGDGRTLRPRPNGYGNLRGAVTGQDAGRVDDTVRVRVTRPPRAQGGGGPPYDHTAPSGGAAPAA</sequence>
<reference evidence="2 3" key="1">
    <citation type="submission" date="2018-11" db="EMBL/GenBank/DDBJ databases">
        <title>Genome assembly of Steccherinum ochraceum LE-BIN_3174, the white-rot fungus of the Steccherinaceae family (The Residual Polyporoid clade, Polyporales, Basidiomycota).</title>
        <authorList>
            <person name="Fedorova T.V."/>
            <person name="Glazunova O.A."/>
            <person name="Landesman E.O."/>
            <person name="Moiseenko K.V."/>
            <person name="Psurtseva N.V."/>
            <person name="Savinova O.S."/>
            <person name="Shakhova N.V."/>
            <person name="Tyazhelova T.V."/>
            <person name="Vasina D.V."/>
        </authorList>
    </citation>
    <scope>NUCLEOTIDE SEQUENCE [LARGE SCALE GENOMIC DNA]</scope>
    <source>
        <strain evidence="2 3">LE-BIN_3174</strain>
    </source>
</reference>
<proteinExistence type="predicted"/>
<accession>A0A4R0RQ62</accession>
<evidence type="ECO:0000313" key="2">
    <source>
        <dbReference type="EMBL" id="TCD71020.1"/>
    </source>
</evidence>
<dbReference type="EMBL" id="RWJN01000011">
    <property type="protein sequence ID" value="TCD71020.1"/>
    <property type="molecule type" value="Genomic_DNA"/>
</dbReference>
<protein>
    <submittedName>
        <fullName evidence="2">Uncharacterized protein</fullName>
    </submittedName>
</protein>
<gene>
    <name evidence="2" type="ORF">EIP91_000518</name>
</gene>
<name>A0A4R0RQ62_9APHY</name>